<dbReference type="EMBL" id="BPWL01000001">
    <property type="protein sequence ID" value="GJJ06109.1"/>
    <property type="molecule type" value="Genomic_DNA"/>
</dbReference>
<reference evidence="1" key="1">
    <citation type="submission" date="2021-10" db="EMBL/GenBank/DDBJ databases">
        <title>De novo Genome Assembly of Clathrus columnatus (Basidiomycota, Fungi) Using Illumina and Nanopore Sequence Data.</title>
        <authorList>
            <person name="Ogiso-Tanaka E."/>
            <person name="Itagaki H."/>
            <person name="Hosoya T."/>
            <person name="Hosaka K."/>
        </authorList>
    </citation>
    <scope>NUCLEOTIDE SEQUENCE</scope>
    <source>
        <strain evidence="1">MO-923</strain>
    </source>
</reference>
<dbReference type="GO" id="GO:0005634">
    <property type="term" value="C:nucleus"/>
    <property type="evidence" value="ECO:0007669"/>
    <property type="project" value="TreeGrafter"/>
</dbReference>
<accession>A0AAV4ZYR1</accession>
<dbReference type="InterPro" id="IPR036412">
    <property type="entry name" value="HAD-like_sf"/>
</dbReference>
<proteinExistence type="predicted"/>
<keyword evidence="2" id="KW-1185">Reference proteome</keyword>
<organism evidence="1 2">
    <name type="scientific">Clathrus columnatus</name>
    <dbReference type="NCBI Taxonomy" id="1419009"/>
    <lineage>
        <taxon>Eukaryota</taxon>
        <taxon>Fungi</taxon>
        <taxon>Dikarya</taxon>
        <taxon>Basidiomycota</taxon>
        <taxon>Agaricomycotina</taxon>
        <taxon>Agaricomycetes</taxon>
        <taxon>Phallomycetidae</taxon>
        <taxon>Phallales</taxon>
        <taxon>Clathraceae</taxon>
        <taxon>Clathrus</taxon>
    </lineage>
</organism>
<dbReference type="NCBIfam" id="TIGR01549">
    <property type="entry name" value="HAD-SF-IA-v1"/>
    <property type="match status" value="1"/>
</dbReference>
<dbReference type="Proteomes" id="UP001050691">
    <property type="component" value="Unassembled WGS sequence"/>
</dbReference>
<dbReference type="AlphaFoldDB" id="A0AAV4ZYR1"/>
<comment type="caution">
    <text evidence="1">The sequence shown here is derived from an EMBL/GenBank/DDBJ whole genome shotgun (WGS) entry which is preliminary data.</text>
</comment>
<dbReference type="PANTHER" id="PTHR46191">
    <property type="match status" value="1"/>
</dbReference>
<evidence type="ECO:0008006" key="3">
    <source>
        <dbReference type="Google" id="ProtNLM"/>
    </source>
</evidence>
<gene>
    <name evidence="1" type="ORF">Clacol_000298</name>
</gene>
<dbReference type="InterPro" id="IPR023214">
    <property type="entry name" value="HAD_sf"/>
</dbReference>
<dbReference type="SUPFAM" id="SSF56784">
    <property type="entry name" value="HAD-like"/>
    <property type="match status" value="1"/>
</dbReference>
<dbReference type="PANTHER" id="PTHR46191:SF2">
    <property type="entry name" value="HALOACID DEHALOGENASE-LIKE HYDROLASE DOMAIN-CONTAINING PROTEIN 3"/>
    <property type="match status" value="1"/>
</dbReference>
<dbReference type="PRINTS" id="PR00413">
    <property type="entry name" value="HADHALOGNASE"/>
</dbReference>
<evidence type="ECO:0000313" key="2">
    <source>
        <dbReference type="Proteomes" id="UP001050691"/>
    </source>
</evidence>
<dbReference type="Gene3D" id="1.10.150.720">
    <property type="entry name" value="Haloacid dehalogenase-like hydrolase"/>
    <property type="match status" value="1"/>
</dbReference>
<name>A0AAV4ZYR1_9AGAM</name>
<dbReference type="InterPro" id="IPR006439">
    <property type="entry name" value="HAD-SF_hydro_IA"/>
</dbReference>
<dbReference type="Pfam" id="PF00702">
    <property type="entry name" value="Hydrolase"/>
    <property type="match status" value="1"/>
</dbReference>
<dbReference type="Gene3D" id="3.40.50.1000">
    <property type="entry name" value="HAD superfamily/HAD-like"/>
    <property type="match status" value="1"/>
</dbReference>
<evidence type="ECO:0000313" key="1">
    <source>
        <dbReference type="EMBL" id="GJJ06109.1"/>
    </source>
</evidence>
<dbReference type="InterPro" id="IPR051828">
    <property type="entry name" value="HAD-like_hydrolase_domain"/>
</dbReference>
<dbReference type="GO" id="GO:0016791">
    <property type="term" value="F:phosphatase activity"/>
    <property type="evidence" value="ECO:0007669"/>
    <property type="project" value="UniProtKB-ARBA"/>
</dbReference>
<dbReference type="InterPro" id="IPR044924">
    <property type="entry name" value="HAD-SF_hydro_IA_REG-2-like_cap"/>
</dbReference>
<protein>
    <recommendedName>
        <fullName evidence="3">Haloacid dehalogenase-like hydrolase domain-containing protein 3</fullName>
    </recommendedName>
</protein>
<sequence>MSKTHLEKKYKELIDKFQDETNVNKHRIRLSSSEENHDTRLDTRALKDLQHEKPVYTGGAEDWWKDVIRRTALSAGGDPEKLENSLPLIVPRLMHRFSSSEGYKAFDDVIPTLSLLKNKGFKTGVVTNSDSRIKSVIADLGLSTYLDIVVVSEEEGIEKPDKEIWQRTCSRLNIHTSKACHTGDELVCDYYGAQKAGLHPFLLRRPGSEGEGERKEVDEGLNDINVIQTLGEIVEKI</sequence>